<gene>
    <name evidence="9" type="ORF">BHF71_05915</name>
</gene>
<dbReference type="CDD" id="cd00207">
    <property type="entry name" value="fer2"/>
    <property type="match status" value="1"/>
</dbReference>
<keyword evidence="1" id="KW-0004">4Fe-4S</keyword>
<dbReference type="InterPro" id="IPR036010">
    <property type="entry name" value="2Fe-2S_ferredoxin-like_sf"/>
</dbReference>
<dbReference type="SMART" id="SM00929">
    <property type="entry name" value="NADH-G_4Fe-4S_3"/>
    <property type="match status" value="1"/>
</dbReference>
<dbReference type="InterPro" id="IPR004108">
    <property type="entry name" value="Fe_hydrogenase_lsu_C"/>
</dbReference>
<dbReference type="STRING" id="337097.BHF71_05915"/>
<dbReference type="InterPro" id="IPR019574">
    <property type="entry name" value="NADH_UbQ_OxRdtase_Gsu_4Fe4S-bd"/>
</dbReference>
<dbReference type="NCBIfam" id="TIGR02512">
    <property type="entry name" value="FeFe_hydrog_A"/>
    <property type="match status" value="1"/>
</dbReference>
<dbReference type="InterPro" id="IPR001041">
    <property type="entry name" value="2Fe-2S_ferredoxin-type"/>
</dbReference>
<dbReference type="EMBL" id="MIJF01000005">
    <property type="protein sequence ID" value="OEG00227.1"/>
    <property type="molecule type" value="Genomic_DNA"/>
</dbReference>
<dbReference type="InterPro" id="IPR017900">
    <property type="entry name" value="4Fe4S_Fe_S_CS"/>
</dbReference>
<dbReference type="Proteomes" id="UP000243739">
    <property type="component" value="Unassembled WGS sequence"/>
</dbReference>
<dbReference type="FunFam" id="3.10.20.740:FF:000003">
    <property type="entry name" value="Formate dehydrogenase subunit alpha"/>
    <property type="match status" value="1"/>
</dbReference>
<dbReference type="PROSITE" id="PS51085">
    <property type="entry name" value="2FE2S_FER_2"/>
    <property type="match status" value="1"/>
</dbReference>
<feature type="domain" description="2Fe-2S ferredoxin-type" evidence="6">
    <location>
        <begin position="2"/>
        <end position="78"/>
    </location>
</feature>
<dbReference type="InterPro" id="IPR050340">
    <property type="entry name" value="Cytosolic_Fe-S_CAF"/>
</dbReference>
<dbReference type="SUPFAM" id="SSF53920">
    <property type="entry name" value="Fe-only hydrogenase"/>
    <property type="match status" value="1"/>
</dbReference>
<evidence type="ECO:0000256" key="1">
    <source>
        <dbReference type="ARBA" id="ARBA00022485"/>
    </source>
</evidence>
<dbReference type="InterPro" id="IPR009016">
    <property type="entry name" value="Fe_hydrogenase"/>
</dbReference>
<dbReference type="AlphaFoldDB" id="A0A1D2YXA3"/>
<dbReference type="NCBIfam" id="NF040763">
    <property type="entry name" value="FeFe_hydrog_A6"/>
    <property type="match status" value="1"/>
</dbReference>
<evidence type="ECO:0000313" key="9">
    <source>
        <dbReference type="EMBL" id="OEG00227.1"/>
    </source>
</evidence>
<dbReference type="Gene3D" id="3.30.70.20">
    <property type="match status" value="1"/>
</dbReference>
<dbReference type="Pfam" id="PF10588">
    <property type="entry name" value="NADH-G_4Fe-4S_3"/>
    <property type="match status" value="1"/>
</dbReference>
<comment type="caution">
    <text evidence="9">The sequence shown here is derived from an EMBL/GenBank/DDBJ whole genome shotgun (WGS) entry which is preliminary data.</text>
</comment>
<evidence type="ECO:0000256" key="3">
    <source>
        <dbReference type="ARBA" id="ARBA00022737"/>
    </source>
</evidence>
<feature type="domain" description="4Fe-4S ferredoxin-type" evidence="7">
    <location>
        <begin position="181"/>
        <end position="209"/>
    </location>
</feature>
<proteinExistence type="predicted"/>
<evidence type="ECO:0000256" key="2">
    <source>
        <dbReference type="ARBA" id="ARBA00022723"/>
    </source>
</evidence>
<dbReference type="SMART" id="SM00902">
    <property type="entry name" value="Fe_hyd_SSU"/>
    <property type="match status" value="1"/>
</dbReference>
<dbReference type="Gene3D" id="3.10.20.740">
    <property type="match status" value="1"/>
</dbReference>
<keyword evidence="2" id="KW-0479">Metal-binding</keyword>
<dbReference type="GO" id="GO:0008901">
    <property type="term" value="F:ferredoxin hydrogenase activity"/>
    <property type="evidence" value="ECO:0007669"/>
    <property type="project" value="InterPro"/>
</dbReference>
<dbReference type="Gene3D" id="3.40.50.1780">
    <property type="match status" value="1"/>
</dbReference>
<keyword evidence="10" id="KW-1185">Reference proteome</keyword>
<evidence type="ECO:0000313" key="10">
    <source>
        <dbReference type="Proteomes" id="UP000243739"/>
    </source>
</evidence>
<dbReference type="Pfam" id="PF13510">
    <property type="entry name" value="Fer2_4"/>
    <property type="match status" value="1"/>
</dbReference>
<dbReference type="GO" id="GO:0051539">
    <property type="term" value="F:4 iron, 4 sulfur cluster binding"/>
    <property type="evidence" value="ECO:0007669"/>
    <property type="project" value="UniProtKB-KW"/>
</dbReference>
<dbReference type="GO" id="GO:0005506">
    <property type="term" value="F:iron ion binding"/>
    <property type="evidence" value="ECO:0007669"/>
    <property type="project" value="InterPro"/>
</dbReference>
<dbReference type="SUPFAM" id="SSF54292">
    <property type="entry name" value="2Fe-2S ferredoxin-like"/>
    <property type="match status" value="1"/>
</dbReference>
<dbReference type="Gene3D" id="4.10.260.20">
    <property type="entry name" value="Iron hydrogenase, small subunit"/>
    <property type="match status" value="1"/>
</dbReference>
<dbReference type="PROSITE" id="PS00198">
    <property type="entry name" value="4FE4S_FER_1"/>
    <property type="match status" value="1"/>
</dbReference>
<organism evidence="9 10">
    <name type="scientific">Vulcanibacillus modesticaldus</name>
    <dbReference type="NCBI Taxonomy" id="337097"/>
    <lineage>
        <taxon>Bacteria</taxon>
        <taxon>Bacillati</taxon>
        <taxon>Bacillota</taxon>
        <taxon>Bacilli</taxon>
        <taxon>Bacillales</taxon>
        <taxon>Bacillaceae</taxon>
        <taxon>Vulcanibacillus</taxon>
    </lineage>
</organism>
<protein>
    <submittedName>
        <fullName evidence="9">Ferredoxin</fullName>
    </submittedName>
</protein>
<evidence type="ECO:0000259" key="6">
    <source>
        <dbReference type="PROSITE" id="PS51085"/>
    </source>
</evidence>
<sequence>MEKVKIMIDGLEIEVEKGTTVLEAAKEVGIHIPTLCYLKNVNEPSSCRACVVEVGPRLIASCTLKAEDGMNIKTNTKKVREARKTVVELILSDHKRECTSCLRNEKCELQSLANNLNIRELRFEGERTRAEIDYSSPAIVRDIEKCILCGRCIATCSNVQTVNAIGFINRGFGTIVGPSFDKPLADSVCINCGQCILACPVGALYEHENINDIWREIENPDKLVVVQTAPAVRVALGEEFGLPIGTRVTGKMVAALRKIGFDKVFDTDFAADLTIMEEGTELIKRLETGENLPLMTSCCPGWVKFVEHNFPNMLENLSTCKSPHEMEGALIKSYFAKRMNVDPKNIVVVSIMPCTAKKFESQREELSNQQMQDVDYVLTTRELAQMIKEAGIDFVNLKDEEFDNPFGEATGAGVIFGATGGVAEAALRTVFELVAGKDLDTVDFNAVRGIEGIKEATIELPNGAVINTAVINGLGNARKVMELIQKGEKNYQFIEVMACPGGCINGGGQPIVDKETRENIDVKIARSKAIYDEDKSLPIRKSHKNPYIKKIYDEFLGEPNSHLSHQLLHTNYVAREKF</sequence>
<evidence type="ECO:0000259" key="7">
    <source>
        <dbReference type="PROSITE" id="PS51379"/>
    </source>
</evidence>
<dbReference type="InterPro" id="IPR049830">
    <property type="entry name" value="HndD"/>
</dbReference>
<keyword evidence="5" id="KW-0411">Iron-sulfur</keyword>
<dbReference type="PROSITE" id="PS51379">
    <property type="entry name" value="4FE4S_FER_2"/>
    <property type="match status" value="2"/>
</dbReference>
<dbReference type="PROSITE" id="PS51839">
    <property type="entry name" value="4FE4S_HC3"/>
    <property type="match status" value="1"/>
</dbReference>
<dbReference type="Pfam" id="PF12838">
    <property type="entry name" value="Fer4_7"/>
    <property type="match status" value="1"/>
</dbReference>
<dbReference type="Gene3D" id="3.40.950.10">
    <property type="entry name" value="Fe-only Hydrogenase (Larger Subunit), Chain L, domain 3"/>
    <property type="match status" value="1"/>
</dbReference>
<feature type="domain" description="4Fe-4S His(Cys)3-ligated-type" evidence="8">
    <location>
        <begin position="78"/>
        <end position="117"/>
    </location>
</feature>
<dbReference type="FunFam" id="3.30.70.20:FF:000035">
    <property type="entry name" value="Iron hydrogenase 1"/>
    <property type="match status" value="1"/>
</dbReference>
<dbReference type="Pfam" id="PF02256">
    <property type="entry name" value="Fe_hyd_SSU"/>
    <property type="match status" value="1"/>
</dbReference>
<keyword evidence="3" id="KW-0677">Repeat</keyword>
<evidence type="ECO:0000256" key="5">
    <source>
        <dbReference type="ARBA" id="ARBA00023014"/>
    </source>
</evidence>
<dbReference type="SUPFAM" id="SSF54862">
    <property type="entry name" value="4Fe-4S ferredoxins"/>
    <property type="match status" value="1"/>
</dbReference>
<accession>A0A1D2YXA3</accession>
<dbReference type="InterPro" id="IPR017896">
    <property type="entry name" value="4Fe4S_Fe-S-bd"/>
</dbReference>
<dbReference type="InterPro" id="IPR013352">
    <property type="entry name" value="Fe_hydrogenase_subset"/>
</dbReference>
<feature type="domain" description="4Fe-4S ferredoxin-type" evidence="7">
    <location>
        <begin position="137"/>
        <end position="167"/>
    </location>
</feature>
<keyword evidence="4" id="KW-0408">Iron</keyword>
<dbReference type="InterPro" id="IPR003149">
    <property type="entry name" value="Fe_hydrogenase_ssu"/>
</dbReference>
<dbReference type="PANTHER" id="PTHR11615">
    <property type="entry name" value="NITRATE, FORMATE, IRON DEHYDROGENASE"/>
    <property type="match status" value="1"/>
</dbReference>
<dbReference type="InterPro" id="IPR036991">
    <property type="entry name" value="Fe_hydrogenase_ssu_sf"/>
</dbReference>
<name>A0A1D2YXA3_9BACI</name>
<evidence type="ECO:0000259" key="8">
    <source>
        <dbReference type="PROSITE" id="PS51839"/>
    </source>
</evidence>
<dbReference type="OrthoDB" id="9805142at2"/>
<dbReference type="Pfam" id="PF02906">
    <property type="entry name" value="Fe_hyd_lg_C"/>
    <property type="match status" value="1"/>
</dbReference>
<reference evidence="9 10" key="1">
    <citation type="submission" date="2016-09" db="EMBL/GenBank/DDBJ databases">
        <title>Draft genome sequence for the type strain of Vulcanibacillus modesticaldus BR, a strictly anaerobic, moderately thermophilic, and nitrate-reducing bacterium from deep sea-hydrothermal vents of the Mid-Atlantic Ridge.</title>
        <authorList>
            <person name="Abin C.A."/>
            <person name="Hollibaugh J.T."/>
        </authorList>
    </citation>
    <scope>NUCLEOTIDE SEQUENCE [LARGE SCALE GENOMIC DNA]</scope>
    <source>
        <strain evidence="9 10">BR</strain>
    </source>
</reference>
<evidence type="ECO:0000256" key="4">
    <source>
        <dbReference type="ARBA" id="ARBA00023004"/>
    </source>
</evidence>